<sequence>KRRQRPTLHQLETLEQEFQHNFYPSAEARRRMAEQLRMTPRAIQIWFMNRR</sequence>
<feature type="domain" description="Homeobox" evidence="7">
    <location>
        <begin position="1"/>
        <end position="51"/>
    </location>
</feature>
<evidence type="ECO:0000256" key="5">
    <source>
        <dbReference type="PROSITE-ProRule" id="PRU00108"/>
    </source>
</evidence>
<comment type="subcellular location">
    <subcellularLocation>
        <location evidence="1 5 6">Nucleus</location>
    </subcellularLocation>
</comment>
<reference evidence="8 9" key="1">
    <citation type="journal article" date="2015" name="Genome Biol. Evol.">
        <title>Phylogenomic analyses indicate that early fungi evolved digesting cell walls of algal ancestors of land plants.</title>
        <authorList>
            <person name="Chang Y."/>
            <person name="Wang S."/>
            <person name="Sekimoto S."/>
            <person name="Aerts A.L."/>
            <person name="Choi C."/>
            <person name="Clum A."/>
            <person name="LaButti K.M."/>
            <person name="Lindquist E.A."/>
            <person name="Yee Ngan C."/>
            <person name="Ohm R.A."/>
            <person name="Salamov A.A."/>
            <person name="Grigoriev I.V."/>
            <person name="Spatafora J.W."/>
            <person name="Berbee M.L."/>
        </authorList>
    </citation>
    <scope>NUCLEOTIDE SEQUENCE [LARGE SCALE GENOMIC DNA]</scope>
    <source>
        <strain evidence="8 9">NRRL 28638</strain>
    </source>
</reference>
<evidence type="ECO:0000256" key="3">
    <source>
        <dbReference type="ARBA" id="ARBA00023155"/>
    </source>
</evidence>
<feature type="non-terminal residue" evidence="8">
    <location>
        <position position="1"/>
    </location>
</feature>
<keyword evidence="3 5" id="KW-0371">Homeobox</keyword>
<dbReference type="InterPro" id="IPR001356">
    <property type="entry name" value="HD"/>
</dbReference>
<dbReference type="CDD" id="cd00086">
    <property type="entry name" value="homeodomain"/>
    <property type="match status" value="1"/>
</dbReference>
<evidence type="ECO:0000256" key="1">
    <source>
        <dbReference type="ARBA" id="ARBA00004123"/>
    </source>
</evidence>
<dbReference type="AlphaFoldDB" id="A0A137NSJ6"/>
<dbReference type="Pfam" id="PF00046">
    <property type="entry name" value="Homeodomain"/>
    <property type="match status" value="1"/>
</dbReference>
<dbReference type="EMBL" id="KQ964833">
    <property type="protein sequence ID" value="KXN65672.1"/>
    <property type="molecule type" value="Genomic_DNA"/>
</dbReference>
<keyword evidence="4 5" id="KW-0539">Nucleus</keyword>
<dbReference type="PROSITE" id="PS50071">
    <property type="entry name" value="HOMEOBOX_2"/>
    <property type="match status" value="1"/>
</dbReference>
<dbReference type="PANTHER" id="PTHR24324:SF5">
    <property type="entry name" value="HEMATOPOIETICALLY-EXPRESSED HOMEOBOX PROTEIN HHEX"/>
    <property type="match status" value="1"/>
</dbReference>
<dbReference type="InterPro" id="IPR009057">
    <property type="entry name" value="Homeodomain-like_sf"/>
</dbReference>
<evidence type="ECO:0000313" key="9">
    <source>
        <dbReference type="Proteomes" id="UP000070444"/>
    </source>
</evidence>
<dbReference type="Gene3D" id="1.10.10.60">
    <property type="entry name" value="Homeodomain-like"/>
    <property type="match status" value="1"/>
</dbReference>
<evidence type="ECO:0000256" key="4">
    <source>
        <dbReference type="ARBA" id="ARBA00023242"/>
    </source>
</evidence>
<feature type="non-terminal residue" evidence="8">
    <location>
        <position position="51"/>
    </location>
</feature>
<dbReference type="GO" id="GO:0030154">
    <property type="term" value="P:cell differentiation"/>
    <property type="evidence" value="ECO:0007669"/>
    <property type="project" value="TreeGrafter"/>
</dbReference>
<dbReference type="GO" id="GO:0005634">
    <property type="term" value="C:nucleus"/>
    <property type="evidence" value="ECO:0007669"/>
    <property type="project" value="UniProtKB-SubCell"/>
</dbReference>
<evidence type="ECO:0000313" key="8">
    <source>
        <dbReference type="EMBL" id="KXN65672.1"/>
    </source>
</evidence>
<dbReference type="GO" id="GO:0000978">
    <property type="term" value="F:RNA polymerase II cis-regulatory region sequence-specific DNA binding"/>
    <property type="evidence" value="ECO:0007669"/>
    <property type="project" value="TreeGrafter"/>
</dbReference>
<proteinExistence type="predicted"/>
<dbReference type="SUPFAM" id="SSF46689">
    <property type="entry name" value="Homeodomain-like"/>
    <property type="match status" value="1"/>
</dbReference>
<accession>A0A137NSJ6</accession>
<name>A0A137NSJ6_CONC2</name>
<dbReference type="Proteomes" id="UP000070444">
    <property type="component" value="Unassembled WGS sequence"/>
</dbReference>
<dbReference type="SMART" id="SM00389">
    <property type="entry name" value="HOX"/>
    <property type="match status" value="1"/>
</dbReference>
<dbReference type="PANTHER" id="PTHR24324">
    <property type="entry name" value="HOMEOBOX PROTEIN HHEX"/>
    <property type="match status" value="1"/>
</dbReference>
<organism evidence="8 9">
    <name type="scientific">Conidiobolus coronatus (strain ATCC 28846 / CBS 209.66 / NRRL 28638)</name>
    <name type="common">Delacroixia coronata</name>
    <dbReference type="NCBI Taxonomy" id="796925"/>
    <lineage>
        <taxon>Eukaryota</taxon>
        <taxon>Fungi</taxon>
        <taxon>Fungi incertae sedis</taxon>
        <taxon>Zoopagomycota</taxon>
        <taxon>Entomophthoromycotina</taxon>
        <taxon>Entomophthoromycetes</taxon>
        <taxon>Entomophthorales</taxon>
        <taxon>Ancylistaceae</taxon>
        <taxon>Conidiobolus</taxon>
    </lineage>
</organism>
<dbReference type="OMA" id="QIDMTER"/>
<gene>
    <name evidence="8" type="ORF">CONCODRAFT_28935</name>
</gene>
<keyword evidence="2 5" id="KW-0238">DNA-binding</keyword>
<evidence type="ECO:0000259" key="7">
    <source>
        <dbReference type="PROSITE" id="PS50071"/>
    </source>
</evidence>
<dbReference type="OrthoDB" id="6159439at2759"/>
<protein>
    <recommendedName>
        <fullName evidence="7">Homeobox domain-containing protein</fullName>
    </recommendedName>
</protein>
<keyword evidence="9" id="KW-1185">Reference proteome</keyword>
<dbReference type="InterPro" id="IPR051000">
    <property type="entry name" value="Homeobox_DNA-bind_prot"/>
</dbReference>
<evidence type="ECO:0000256" key="6">
    <source>
        <dbReference type="RuleBase" id="RU000682"/>
    </source>
</evidence>
<evidence type="ECO:0000256" key="2">
    <source>
        <dbReference type="ARBA" id="ARBA00023125"/>
    </source>
</evidence>
<dbReference type="GO" id="GO:0006357">
    <property type="term" value="P:regulation of transcription by RNA polymerase II"/>
    <property type="evidence" value="ECO:0007669"/>
    <property type="project" value="TreeGrafter"/>
</dbReference>